<comment type="subcellular location">
    <subcellularLocation>
        <location evidence="1">Cell inner membrane</location>
        <topology evidence="1">Single-pass type II membrane protein</topology>
        <orientation evidence="1">Periplasmic side</orientation>
    </subcellularLocation>
</comment>
<evidence type="ECO:0000256" key="15">
    <source>
        <dbReference type="SAM" id="Phobius"/>
    </source>
</evidence>
<evidence type="ECO:0000313" key="18">
    <source>
        <dbReference type="Proteomes" id="UP000441389"/>
    </source>
</evidence>
<evidence type="ECO:0000256" key="11">
    <source>
        <dbReference type="ARBA" id="ARBA00038408"/>
    </source>
</evidence>
<evidence type="ECO:0000256" key="14">
    <source>
        <dbReference type="PROSITE-ProRule" id="PRU00278"/>
    </source>
</evidence>
<dbReference type="InterPro" id="IPR000297">
    <property type="entry name" value="PPIase_PpiC"/>
</dbReference>
<keyword evidence="8" id="KW-0143">Chaperone</keyword>
<sequence>MLNSFRRLSNSKIGLVALAIVGAMIGLGFVMMDMQNITGGMGGTTGDTVAKVGRQRIGYVELQDRVRRAFEAARQQQPELTMADFVRQGSVDQILQQLADGAALEQFAKQQGFGVSRKMEDAQIASAPAFRGLNGRFDQSAFEAFLYRQRVSEKQVRADLARDLYLTQLLVPVTGASLAPATLTLPYASMLLEQRSGRAQLVPVSAMKAPPPSDAELQAYYRKNIARYTTPERRVARYALIDRADFEAAAHPSEAEIAQAYEAKKADYAPKETRTITQVILPSEAAARDLAAKVSAGTSMAEAARAAGLESVTLNDQTRDAYAGVSSPAIAAAVFSTPQGKVAAPARSGLGWHVVRVDSITAVPGKTLDQVRGELTEQLKKAKSDQTLADAIAKIEDSIADGSTFDEVVAAAKLKPVTTPALLKDGRNPDAPDAPVAPELAAVMKSAFGMESGDDPVTEQVVPDKLFAVVKTDSVVPPTPRPLASIRDKVAADFAAERALAASRQTADAIAAKLNAGTPLAQAVNAAGTSLPAAAALGGRRGELLRDGAQPQPQMEALFALTRGKARVVEAPDKSGWYVVTLDDVIAGNAASQPQLIEATRVQFSPVLGQEYGQQLATAARKAVGVEINPAAVARLKAELIGGAGGR</sequence>
<feature type="domain" description="PpiC" evidence="16">
    <location>
        <begin position="231"/>
        <end position="359"/>
    </location>
</feature>
<comment type="caution">
    <text evidence="17">The sequence shown here is derived from an EMBL/GenBank/DDBJ whole genome shotgun (WGS) entry which is preliminary data.</text>
</comment>
<evidence type="ECO:0000256" key="9">
    <source>
        <dbReference type="ARBA" id="ARBA00030642"/>
    </source>
</evidence>
<evidence type="ECO:0000256" key="8">
    <source>
        <dbReference type="ARBA" id="ARBA00023186"/>
    </source>
</evidence>
<protein>
    <recommendedName>
        <fullName evidence="2">Parvulin-like PPIase</fullName>
    </recommendedName>
    <alternativeName>
        <fullName evidence="9">Peptidyl-prolyl cis-trans isomerase plp</fullName>
    </alternativeName>
    <alternativeName>
        <fullName evidence="12">Periplasmic chaperone PpiD</fullName>
    </alternativeName>
    <alternativeName>
        <fullName evidence="13">Periplasmic folding chaperone</fullName>
    </alternativeName>
    <alternativeName>
        <fullName evidence="10">Rotamase plp</fullName>
    </alternativeName>
</protein>
<dbReference type="Gene3D" id="1.10.4030.10">
    <property type="entry name" value="Porin chaperone SurA, peptide-binding domain"/>
    <property type="match status" value="1"/>
</dbReference>
<dbReference type="InterPro" id="IPR046357">
    <property type="entry name" value="PPIase_dom_sf"/>
</dbReference>
<evidence type="ECO:0000256" key="3">
    <source>
        <dbReference type="ARBA" id="ARBA00022475"/>
    </source>
</evidence>
<keyword evidence="6 15" id="KW-1133">Transmembrane helix</keyword>
<name>A0A6I4IWT9_9SPHN</name>
<dbReference type="Gene3D" id="3.10.50.40">
    <property type="match status" value="1"/>
</dbReference>
<dbReference type="InterPro" id="IPR027304">
    <property type="entry name" value="Trigger_fact/SurA_dom_sf"/>
</dbReference>
<dbReference type="Pfam" id="PF13624">
    <property type="entry name" value="SurA_N_3"/>
    <property type="match status" value="1"/>
</dbReference>
<dbReference type="AlphaFoldDB" id="A0A6I4IWT9"/>
<dbReference type="Proteomes" id="UP000441389">
    <property type="component" value="Unassembled WGS sequence"/>
</dbReference>
<keyword evidence="14 17" id="KW-0413">Isomerase</keyword>
<gene>
    <name evidence="17" type="ORF">GON01_01575</name>
</gene>
<keyword evidence="18" id="KW-1185">Reference proteome</keyword>
<evidence type="ECO:0000256" key="6">
    <source>
        <dbReference type="ARBA" id="ARBA00022989"/>
    </source>
</evidence>
<dbReference type="PROSITE" id="PS50198">
    <property type="entry name" value="PPIC_PPIASE_2"/>
    <property type="match status" value="1"/>
</dbReference>
<dbReference type="RefSeq" id="WP_157025338.1">
    <property type="nucleotide sequence ID" value="NZ_WQMS01000001.1"/>
</dbReference>
<feature type="transmembrane region" description="Helical" evidence="15">
    <location>
        <begin position="12"/>
        <end position="32"/>
    </location>
</feature>
<dbReference type="PANTHER" id="PTHR47529:SF1">
    <property type="entry name" value="PERIPLASMIC CHAPERONE PPID"/>
    <property type="match status" value="1"/>
</dbReference>
<evidence type="ECO:0000256" key="2">
    <source>
        <dbReference type="ARBA" id="ARBA00018370"/>
    </source>
</evidence>
<evidence type="ECO:0000256" key="5">
    <source>
        <dbReference type="ARBA" id="ARBA00022692"/>
    </source>
</evidence>
<evidence type="ECO:0000259" key="16">
    <source>
        <dbReference type="PROSITE" id="PS50198"/>
    </source>
</evidence>
<evidence type="ECO:0000256" key="7">
    <source>
        <dbReference type="ARBA" id="ARBA00023136"/>
    </source>
</evidence>
<dbReference type="SUPFAM" id="SSF54534">
    <property type="entry name" value="FKBP-like"/>
    <property type="match status" value="1"/>
</dbReference>
<keyword evidence="5 15" id="KW-0812">Transmembrane</keyword>
<evidence type="ECO:0000256" key="4">
    <source>
        <dbReference type="ARBA" id="ARBA00022519"/>
    </source>
</evidence>
<evidence type="ECO:0000313" key="17">
    <source>
        <dbReference type="EMBL" id="MVO76632.1"/>
    </source>
</evidence>
<dbReference type="GO" id="GO:0005886">
    <property type="term" value="C:plasma membrane"/>
    <property type="evidence" value="ECO:0007669"/>
    <property type="project" value="UniProtKB-SubCell"/>
</dbReference>
<keyword evidence="7 15" id="KW-0472">Membrane</keyword>
<organism evidence="17 18">
    <name type="scientific">Sphingomonas horti</name>
    <dbReference type="NCBI Taxonomy" id="2682842"/>
    <lineage>
        <taxon>Bacteria</taxon>
        <taxon>Pseudomonadati</taxon>
        <taxon>Pseudomonadota</taxon>
        <taxon>Alphaproteobacteria</taxon>
        <taxon>Sphingomonadales</taxon>
        <taxon>Sphingomonadaceae</taxon>
        <taxon>Sphingomonas</taxon>
    </lineage>
</organism>
<keyword evidence="14" id="KW-0697">Rotamase</keyword>
<evidence type="ECO:0000256" key="13">
    <source>
        <dbReference type="ARBA" id="ARBA00042775"/>
    </source>
</evidence>
<dbReference type="PANTHER" id="PTHR47529">
    <property type="entry name" value="PEPTIDYL-PROLYL CIS-TRANS ISOMERASE D"/>
    <property type="match status" value="1"/>
</dbReference>
<keyword evidence="4" id="KW-0997">Cell inner membrane</keyword>
<dbReference type="Pfam" id="PF13145">
    <property type="entry name" value="Rotamase_2"/>
    <property type="match status" value="1"/>
</dbReference>
<keyword evidence="3" id="KW-1003">Cell membrane</keyword>
<dbReference type="EMBL" id="WQMS01000001">
    <property type="protein sequence ID" value="MVO76632.1"/>
    <property type="molecule type" value="Genomic_DNA"/>
</dbReference>
<dbReference type="InterPro" id="IPR052029">
    <property type="entry name" value="PpiD_chaperone"/>
</dbReference>
<dbReference type="SUPFAM" id="SSF109998">
    <property type="entry name" value="Triger factor/SurA peptide-binding domain-like"/>
    <property type="match status" value="1"/>
</dbReference>
<comment type="similarity">
    <text evidence="11">Belongs to the PpiD chaperone family.</text>
</comment>
<evidence type="ECO:0000256" key="10">
    <source>
        <dbReference type="ARBA" id="ARBA00031484"/>
    </source>
</evidence>
<reference evidence="17 18" key="1">
    <citation type="submission" date="2019-12" db="EMBL/GenBank/DDBJ databases">
        <authorList>
            <person name="Huq M.A."/>
        </authorList>
    </citation>
    <scope>NUCLEOTIDE SEQUENCE [LARGE SCALE GENOMIC DNA]</scope>
    <source>
        <strain evidence="17 18">MAH-20</strain>
    </source>
</reference>
<proteinExistence type="inferred from homology"/>
<evidence type="ECO:0000256" key="12">
    <source>
        <dbReference type="ARBA" id="ARBA00040743"/>
    </source>
</evidence>
<evidence type="ECO:0000256" key="1">
    <source>
        <dbReference type="ARBA" id="ARBA00004382"/>
    </source>
</evidence>
<dbReference type="GO" id="GO:0003755">
    <property type="term" value="F:peptidyl-prolyl cis-trans isomerase activity"/>
    <property type="evidence" value="ECO:0007669"/>
    <property type="project" value="UniProtKB-KW"/>
</dbReference>
<accession>A0A6I4IWT9</accession>